<dbReference type="Pfam" id="PF09902">
    <property type="entry name" value="DUF2129"/>
    <property type="match status" value="1"/>
</dbReference>
<evidence type="ECO:0000313" key="2">
    <source>
        <dbReference type="EMBL" id="CCV63825.1"/>
    </source>
</evidence>
<organism evidence="2 3">
    <name type="scientific">Alteracholeplasma palmae (strain ATCC 49389 / J233)</name>
    <name type="common">Acholeplasma palmae</name>
    <dbReference type="NCBI Taxonomy" id="1318466"/>
    <lineage>
        <taxon>Bacteria</taxon>
        <taxon>Bacillati</taxon>
        <taxon>Mycoplasmatota</taxon>
        <taxon>Mollicutes</taxon>
        <taxon>Acholeplasmatales</taxon>
        <taxon>Acholeplasmataceae</taxon>
        <taxon>Acholeplasma</taxon>
    </lineage>
</organism>
<keyword evidence="1" id="KW-0963">Cytoplasm</keyword>
<sequence length="71" mass="8337">MQYIIDFFGKDVPKKLSTMDIHLVYVSKRQKYAVIYCDTAKGEKELLKNLKNIKGFKGIRESLYFDETVNI</sequence>
<dbReference type="HOGENOM" id="CLU_2646162_0_0_14"/>
<gene>
    <name evidence="2" type="ORF">BN85402480</name>
</gene>
<dbReference type="Proteomes" id="UP000032740">
    <property type="component" value="Chromosome"/>
</dbReference>
<dbReference type="AlphaFoldDB" id="U4KNP7"/>
<dbReference type="STRING" id="1318466.BN85402480"/>
<evidence type="ECO:0000256" key="1">
    <source>
        <dbReference type="ARBA" id="ARBA00022490"/>
    </source>
</evidence>
<accession>U4KNP7</accession>
<evidence type="ECO:0000313" key="3">
    <source>
        <dbReference type="Proteomes" id="UP000032740"/>
    </source>
</evidence>
<dbReference type="InterPro" id="IPR016979">
    <property type="entry name" value="DUF2129"/>
</dbReference>
<keyword evidence="3" id="KW-1185">Reference proteome</keyword>
<dbReference type="KEGG" id="apal:BN85402480"/>
<dbReference type="EMBL" id="FO681347">
    <property type="protein sequence ID" value="CCV63825.1"/>
    <property type="molecule type" value="Genomic_DNA"/>
</dbReference>
<reference evidence="2 3" key="1">
    <citation type="journal article" date="2013" name="J. Mol. Microbiol. Biotechnol.">
        <title>Analysis of the Complete Genomes of Acholeplasma brassicae , A. palmae and A. laidlawii and Their Comparison to the Obligate Parasites from ' Candidatus Phytoplasma'.</title>
        <authorList>
            <person name="Kube M."/>
            <person name="Siewert C."/>
            <person name="Migdoll A.M."/>
            <person name="Duduk B."/>
            <person name="Holz S."/>
            <person name="Rabus R."/>
            <person name="Seemuller E."/>
            <person name="Mitrovic J."/>
            <person name="Muller I."/>
            <person name="Buttner C."/>
            <person name="Reinhardt R."/>
        </authorList>
    </citation>
    <scope>NUCLEOTIDE SEQUENCE [LARGE SCALE GENOMIC DNA]</scope>
    <source>
        <strain evidence="2 3">J233</strain>
    </source>
</reference>
<protein>
    <submittedName>
        <fullName evidence="2">Uncharacterized protein</fullName>
    </submittedName>
</protein>
<proteinExistence type="predicted"/>
<name>U4KNP7_ALTPJ</name>